<proteinExistence type="predicted"/>
<protein>
    <recommendedName>
        <fullName evidence="3">Suppressor of anucleate metulae protein B</fullName>
    </recommendedName>
</protein>
<dbReference type="EMBL" id="KB446540">
    <property type="protein sequence ID" value="EME43442.1"/>
    <property type="molecule type" value="Genomic_DNA"/>
</dbReference>
<dbReference type="STRING" id="675120.M2XLY2"/>
<dbReference type="Proteomes" id="UP000016933">
    <property type="component" value="Unassembled WGS sequence"/>
</dbReference>
<dbReference type="OrthoDB" id="3649057at2759"/>
<accession>M2XLY2</accession>
<evidence type="ECO:0000313" key="2">
    <source>
        <dbReference type="Proteomes" id="UP000016933"/>
    </source>
</evidence>
<evidence type="ECO:0000313" key="1">
    <source>
        <dbReference type="EMBL" id="EME43442.1"/>
    </source>
</evidence>
<sequence>MPPETCAVCGTSAPHPLLIRQCCYSRSSPSPPISSYCSTTCKKSDTSQHSRSCYRRRIHRAAELLRATFLRLREVGFEQKIQKIERLGDVVHFTEEAYQEDMRTTTEGPLFPFPDHLIQNGEDKAKILTYNACSDALGYLIEFGEALLGELATKFEELDFTLKECHRKTIRYTCLGHESVSVQHSVLIFLGHDAQDYVLDLAGAQFGQNRAVVPLKEYMDTYLDPARNQMVRPLPRGSNAEALRAIRDGDRDHEHGVQDDVRVYEVHHMMDVAILQGVRRWERKEGMKASELLSCEESAWGRGKASLLERINEAMRECMFEWRVGRCKLKYQVGTKATTMSFR</sequence>
<evidence type="ECO:0008006" key="3">
    <source>
        <dbReference type="Google" id="ProtNLM"/>
    </source>
</evidence>
<organism evidence="1 2">
    <name type="scientific">Dothistroma septosporum (strain NZE10 / CBS 128990)</name>
    <name type="common">Red band needle blight fungus</name>
    <name type="synonym">Mycosphaerella pini</name>
    <dbReference type="NCBI Taxonomy" id="675120"/>
    <lineage>
        <taxon>Eukaryota</taxon>
        <taxon>Fungi</taxon>
        <taxon>Dikarya</taxon>
        <taxon>Ascomycota</taxon>
        <taxon>Pezizomycotina</taxon>
        <taxon>Dothideomycetes</taxon>
        <taxon>Dothideomycetidae</taxon>
        <taxon>Mycosphaerellales</taxon>
        <taxon>Mycosphaerellaceae</taxon>
        <taxon>Dothistroma</taxon>
    </lineage>
</organism>
<dbReference type="AlphaFoldDB" id="M2XLY2"/>
<name>M2XLY2_DOTSN</name>
<dbReference type="OMA" id="THTHWHE"/>
<reference evidence="1 2" key="2">
    <citation type="journal article" date="2012" name="PLoS Pathog.">
        <title>Diverse lifestyles and strategies of plant pathogenesis encoded in the genomes of eighteen Dothideomycetes fungi.</title>
        <authorList>
            <person name="Ohm R.A."/>
            <person name="Feau N."/>
            <person name="Henrissat B."/>
            <person name="Schoch C.L."/>
            <person name="Horwitz B.A."/>
            <person name="Barry K.W."/>
            <person name="Condon B.J."/>
            <person name="Copeland A.C."/>
            <person name="Dhillon B."/>
            <person name="Glaser F."/>
            <person name="Hesse C.N."/>
            <person name="Kosti I."/>
            <person name="LaButti K."/>
            <person name="Lindquist E.A."/>
            <person name="Lucas S."/>
            <person name="Salamov A.A."/>
            <person name="Bradshaw R.E."/>
            <person name="Ciuffetti L."/>
            <person name="Hamelin R.C."/>
            <person name="Kema G.H.J."/>
            <person name="Lawrence C."/>
            <person name="Scott J.A."/>
            <person name="Spatafora J.W."/>
            <person name="Turgeon B.G."/>
            <person name="de Wit P.J.G.M."/>
            <person name="Zhong S."/>
            <person name="Goodwin S.B."/>
            <person name="Grigoriev I.V."/>
        </authorList>
    </citation>
    <scope>NUCLEOTIDE SEQUENCE [LARGE SCALE GENOMIC DNA]</scope>
    <source>
        <strain evidence="2">NZE10 / CBS 128990</strain>
    </source>
</reference>
<reference evidence="2" key="1">
    <citation type="journal article" date="2012" name="PLoS Genet.">
        <title>The genomes of the fungal plant pathogens Cladosporium fulvum and Dothistroma septosporum reveal adaptation to different hosts and lifestyles but also signatures of common ancestry.</title>
        <authorList>
            <person name="de Wit P.J.G.M."/>
            <person name="van der Burgt A."/>
            <person name="Oekmen B."/>
            <person name="Stergiopoulos I."/>
            <person name="Abd-Elsalam K.A."/>
            <person name="Aerts A.L."/>
            <person name="Bahkali A.H."/>
            <person name="Beenen H.G."/>
            <person name="Chettri P."/>
            <person name="Cox M.P."/>
            <person name="Datema E."/>
            <person name="de Vries R.P."/>
            <person name="Dhillon B."/>
            <person name="Ganley A.R."/>
            <person name="Griffiths S.A."/>
            <person name="Guo Y."/>
            <person name="Hamelin R.C."/>
            <person name="Henrissat B."/>
            <person name="Kabir M.S."/>
            <person name="Jashni M.K."/>
            <person name="Kema G."/>
            <person name="Klaubauf S."/>
            <person name="Lapidus A."/>
            <person name="Levasseur A."/>
            <person name="Lindquist E."/>
            <person name="Mehrabi R."/>
            <person name="Ohm R.A."/>
            <person name="Owen T.J."/>
            <person name="Salamov A."/>
            <person name="Schwelm A."/>
            <person name="Schijlen E."/>
            <person name="Sun H."/>
            <person name="van den Burg H.A."/>
            <person name="van Ham R.C.H.J."/>
            <person name="Zhang S."/>
            <person name="Goodwin S.B."/>
            <person name="Grigoriev I.V."/>
            <person name="Collemare J."/>
            <person name="Bradshaw R.E."/>
        </authorList>
    </citation>
    <scope>NUCLEOTIDE SEQUENCE [LARGE SCALE GENOMIC DNA]</scope>
    <source>
        <strain evidence="2">NZE10 / CBS 128990</strain>
    </source>
</reference>
<keyword evidence="2" id="KW-1185">Reference proteome</keyword>
<dbReference type="HOGENOM" id="CLU_808986_0_0_1"/>
<gene>
    <name evidence="1" type="ORF">DOTSEDRAFT_174288</name>
</gene>
<dbReference type="eggNOG" id="ENOG502SMB7">
    <property type="taxonomic scope" value="Eukaryota"/>
</dbReference>